<dbReference type="OrthoDB" id="2020141at2"/>
<organism evidence="2 3">
    <name type="scientific">Tractidigestivibacter scatoligenes</name>
    <name type="common">Olsenella scatoligenes</name>
    <dbReference type="NCBI Taxonomy" id="1299998"/>
    <lineage>
        <taxon>Bacteria</taxon>
        <taxon>Bacillati</taxon>
        <taxon>Actinomycetota</taxon>
        <taxon>Coriobacteriia</taxon>
        <taxon>Coriobacteriales</taxon>
        <taxon>Atopobiaceae</taxon>
        <taxon>Tractidigestivibacter</taxon>
    </lineage>
</organism>
<dbReference type="EMBL" id="LOJF01000001">
    <property type="protein sequence ID" value="KUH58844.1"/>
    <property type="molecule type" value="Genomic_DNA"/>
</dbReference>
<sequence length="376" mass="40056">MNPFKPTAGKMPPILIGRESVIRDFEEALDNGAGAPGRLMLISGQRGFGKTVMLTELGRVAKKHDWVVVSDTASNGLCERLVAALSSGAVRFGGATISPSVGVGGMVSASLGSVSISPSNAALTLREAIEARLRRMPDGKGILFTIDEAQAASEEDLVALATAIQHVLRDEDMRDVSDAKKHGVAFVFAALPSMVDEVLNNKVLTFLRRSQQQVLAEVPLADVRAAYVDAVRESGKEIGQEDALAAAQAAAGYPYMVQLVGYYMWQAADRRGSKTIERADVERGASDAVVAFGEAVCAPIMDGLTPAQREFVKAVAADAPSSTAVSDIAKRCSRSSSWVSKYRASLIKEHVIEADGKGYVRLSTPHMAEYLRGSSW</sequence>
<name>A0A124EGX3_TRASO</name>
<dbReference type="Proteomes" id="UP000054078">
    <property type="component" value="Unassembled WGS sequence"/>
</dbReference>
<reference evidence="2 3" key="1">
    <citation type="submission" date="2015-12" db="EMBL/GenBank/DDBJ databases">
        <title>Draft Genome Sequence of Olsenella scatoligenes SK9K4T; a Producer of 3-Methylindole- (skatole) and 4-Methylphenol- (p-cresol) Isolated from Pig Feces.</title>
        <authorList>
            <person name="Li X."/>
            <person name="Borg B."/>
            <person name="Canibe N."/>
        </authorList>
    </citation>
    <scope>NUCLEOTIDE SEQUENCE [LARGE SCALE GENOMIC DNA]</scope>
    <source>
        <strain evidence="2 3">SK9K4</strain>
    </source>
</reference>
<dbReference type="PANTHER" id="PTHR34301:SF8">
    <property type="entry name" value="ATPASE DOMAIN-CONTAINING PROTEIN"/>
    <property type="match status" value="1"/>
</dbReference>
<evidence type="ECO:0000313" key="3">
    <source>
        <dbReference type="Proteomes" id="UP000054078"/>
    </source>
</evidence>
<dbReference type="PANTHER" id="PTHR34301">
    <property type="entry name" value="DNA-BINDING PROTEIN-RELATED"/>
    <property type="match status" value="1"/>
</dbReference>
<dbReference type="SUPFAM" id="SSF52540">
    <property type="entry name" value="P-loop containing nucleoside triphosphate hydrolases"/>
    <property type="match status" value="1"/>
</dbReference>
<proteinExistence type="predicted"/>
<evidence type="ECO:0000313" key="2">
    <source>
        <dbReference type="EMBL" id="KUH58844.1"/>
    </source>
</evidence>
<feature type="domain" description="Orc1-like AAA ATPase" evidence="1">
    <location>
        <begin position="15"/>
        <end position="165"/>
    </location>
</feature>
<dbReference type="Pfam" id="PF13191">
    <property type="entry name" value="AAA_16"/>
    <property type="match status" value="1"/>
</dbReference>
<dbReference type="Gene3D" id="3.40.50.300">
    <property type="entry name" value="P-loop containing nucleotide triphosphate hydrolases"/>
    <property type="match status" value="1"/>
</dbReference>
<dbReference type="InterPro" id="IPR041664">
    <property type="entry name" value="AAA_16"/>
</dbReference>
<dbReference type="InterPro" id="IPR027417">
    <property type="entry name" value="P-loop_NTPase"/>
</dbReference>
<dbReference type="AlphaFoldDB" id="A0A124EGX3"/>
<accession>A0A124EGX3</accession>
<keyword evidence="3" id="KW-1185">Reference proteome</keyword>
<gene>
    <name evidence="2" type="ORF">AUL39_00355</name>
</gene>
<evidence type="ECO:0000259" key="1">
    <source>
        <dbReference type="Pfam" id="PF13191"/>
    </source>
</evidence>
<comment type="caution">
    <text evidence="2">The sequence shown here is derived from an EMBL/GenBank/DDBJ whole genome shotgun (WGS) entry which is preliminary data.</text>
</comment>
<protein>
    <recommendedName>
        <fullName evidence="1">Orc1-like AAA ATPase domain-containing protein</fullName>
    </recommendedName>
</protein>
<dbReference type="RefSeq" id="WP_059052522.1">
    <property type="nucleotide sequence ID" value="NZ_LOJF01000001.1"/>
</dbReference>